<dbReference type="EMBL" id="LAZR01018440">
    <property type="protein sequence ID" value="KKL96402.1"/>
    <property type="molecule type" value="Genomic_DNA"/>
</dbReference>
<comment type="caution">
    <text evidence="1">The sequence shown here is derived from an EMBL/GenBank/DDBJ whole genome shotgun (WGS) entry which is preliminary data.</text>
</comment>
<accession>A0A0F9JBF1</accession>
<gene>
    <name evidence="1" type="ORF">LCGC14_1844820</name>
</gene>
<protein>
    <submittedName>
        <fullName evidence="1">Uncharacterized protein</fullName>
    </submittedName>
</protein>
<name>A0A0F9JBF1_9ZZZZ</name>
<organism evidence="1">
    <name type="scientific">marine sediment metagenome</name>
    <dbReference type="NCBI Taxonomy" id="412755"/>
    <lineage>
        <taxon>unclassified sequences</taxon>
        <taxon>metagenomes</taxon>
        <taxon>ecological metagenomes</taxon>
    </lineage>
</organism>
<dbReference type="AlphaFoldDB" id="A0A0F9JBF1"/>
<sequence>MISEAEASPGSNPGGGLLYRGDTMTKLERARDATLAKYDGLLRDALWGEKDFNLYAGNCVFCSVFLYHVSVCLPCPILGAERIHDSFGHCNDILYKLNRMIDAGDSIPAILAAMIYLWGFED</sequence>
<evidence type="ECO:0000313" key="1">
    <source>
        <dbReference type="EMBL" id="KKL96402.1"/>
    </source>
</evidence>
<proteinExistence type="predicted"/>
<reference evidence="1" key="1">
    <citation type="journal article" date="2015" name="Nature">
        <title>Complex archaea that bridge the gap between prokaryotes and eukaryotes.</title>
        <authorList>
            <person name="Spang A."/>
            <person name="Saw J.H."/>
            <person name="Jorgensen S.L."/>
            <person name="Zaremba-Niedzwiedzka K."/>
            <person name="Martijn J."/>
            <person name="Lind A.E."/>
            <person name="van Eijk R."/>
            <person name="Schleper C."/>
            <person name="Guy L."/>
            <person name="Ettema T.J."/>
        </authorList>
    </citation>
    <scope>NUCLEOTIDE SEQUENCE</scope>
</reference>